<dbReference type="RefSeq" id="WP_283432328.1">
    <property type="nucleotide sequence ID" value="NZ_CAWLDM010000001.1"/>
</dbReference>
<keyword evidence="3" id="KW-1185">Reference proteome</keyword>
<evidence type="ECO:0000256" key="1">
    <source>
        <dbReference type="SAM" id="Phobius"/>
    </source>
</evidence>
<gene>
    <name evidence="2" type="ORF">SAMN06265222_104139</name>
</gene>
<keyword evidence="1" id="KW-0472">Membrane</keyword>
<dbReference type="Proteomes" id="UP001158067">
    <property type="component" value="Unassembled WGS sequence"/>
</dbReference>
<reference evidence="2 3" key="1">
    <citation type="submission" date="2017-05" db="EMBL/GenBank/DDBJ databases">
        <authorList>
            <person name="Varghese N."/>
            <person name="Submissions S."/>
        </authorList>
    </citation>
    <scope>NUCLEOTIDE SEQUENCE [LARGE SCALE GENOMIC DNA]</scope>
    <source>
        <strain evidence="2 3">DSM 25457</strain>
    </source>
</reference>
<feature type="transmembrane region" description="Helical" evidence="1">
    <location>
        <begin position="20"/>
        <end position="39"/>
    </location>
</feature>
<keyword evidence="1" id="KW-0812">Transmembrane</keyword>
<proteinExistence type="predicted"/>
<dbReference type="EMBL" id="FXUG01000004">
    <property type="protein sequence ID" value="SMP53710.1"/>
    <property type="molecule type" value="Genomic_DNA"/>
</dbReference>
<protein>
    <recommendedName>
        <fullName evidence="4">Heme exporter protein D</fullName>
    </recommendedName>
</protein>
<comment type="caution">
    <text evidence="2">The sequence shown here is derived from an EMBL/GenBank/DDBJ whole genome shotgun (WGS) entry which is preliminary data.</text>
</comment>
<evidence type="ECO:0008006" key="4">
    <source>
        <dbReference type="Google" id="ProtNLM"/>
    </source>
</evidence>
<organism evidence="2 3">
    <name type="scientific">Neorhodopirellula lusitana</name>
    <dbReference type="NCBI Taxonomy" id="445327"/>
    <lineage>
        <taxon>Bacteria</taxon>
        <taxon>Pseudomonadati</taxon>
        <taxon>Planctomycetota</taxon>
        <taxon>Planctomycetia</taxon>
        <taxon>Pirellulales</taxon>
        <taxon>Pirellulaceae</taxon>
        <taxon>Neorhodopirellula</taxon>
    </lineage>
</organism>
<accession>A0ABY1Q0P9</accession>
<name>A0ABY1Q0P9_9BACT</name>
<keyword evidence="1" id="KW-1133">Transmembrane helix</keyword>
<evidence type="ECO:0000313" key="3">
    <source>
        <dbReference type="Proteomes" id="UP001158067"/>
    </source>
</evidence>
<sequence length="71" mass="7995">MNGIWGKTAVTCLPLAEGVFSSINWLWIGASVVAVWFLISGMSRRHIRLTTLLRDHVKKKNDEMAPPDTEE</sequence>
<evidence type="ECO:0000313" key="2">
    <source>
        <dbReference type="EMBL" id="SMP53710.1"/>
    </source>
</evidence>